<feature type="compositionally biased region" description="Basic residues" evidence="1">
    <location>
        <begin position="233"/>
        <end position="242"/>
    </location>
</feature>
<protein>
    <submittedName>
        <fullName evidence="2">Uncharacterized protein</fullName>
    </submittedName>
</protein>
<feature type="compositionally biased region" description="Basic and acidic residues" evidence="1">
    <location>
        <begin position="83"/>
        <end position="107"/>
    </location>
</feature>
<feature type="compositionally biased region" description="Basic and acidic residues" evidence="1">
    <location>
        <begin position="140"/>
        <end position="149"/>
    </location>
</feature>
<feature type="compositionally biased region" description="Basic and acidic residues" evidence="1">
    <location>
        <begin position="341"/>
        <end position="367"/>
    </location>
</feature>
<sequence length="429" mass="47023">MPQDNKKENPGFFSVLLGHGTADLKGETQAGDEKRPFNEGRATAAAPAPNVRPSAAASRPHEQPRSSFAADSRALMRTSMSQDRTRSNAHRDSSASRPEQAGRRQHEPLPTPSRAGTRPAMPSMRSHRDRRSVDGAAAQDAKDKGEEGAPTRSPRKVAFNTPTHSLRKGKPGFPRVEEAGSSSDSSFQPAVRKPVYKSAKPKHTRNPTRTEFEERNWNSSTATLQDREESRSRTARKSRPAKRGNYPLTNGSPADGFQAVRVSGPDRVIIVPATSAVDAELQADNPYLPVSSTGSQRRPRGPAPNTSMQPPPMPKRSSQDMNRTAMRPADVQRNRSHRDRPRTVRTEGEARADREPSRSQSRPDKVASRTLTSTRAMPPMPDLPASTLLSQNMARARAGQRNAIDTYNATPGTMPHERPTNARARAQRA</sequence>
<dbReference type="AlphaFoldDB" id="A0A2N8UEK7"/>
<accession>A0A2N8UEK7</accession>
<feature type="region of interest" description="Disordered" evidence="1">
    <location>
        <begin position="275"/>
        <end position="429"/>
    </location>
</feature>
<evidence type="ECO:0000256" key="1">
    <source>
        <dbReference type="SAM" id="MobiDB-lite"/>
    </source>
</evidence>
<feature type="compositionally biased region" description="Basic and acidic residues" evidence="1">
    <location>
        <begin position="22"/>
        <end position="38"/>
    </location>
</feature>
<reference evidence="2 3" key="1">
    <citation type="submission" date="2017-02" db="EMBL/GenBank/DDBJ databases">
        <authorList>
            <person name="Peterson S.W."/>
        </authorList>
    </citation>
    <scope>NUCLEOTIDE SEQUENCE [LARGE SCALE GENOMIC DNA]</scope>
    <source>
        <strain evidence="2 3">SRS1_H2-8</strain>
    </source>
</reference>
<feature type="region of interest" description="Disordered" evidence="1">
    <location>
        <begin position="1"/>
        <end position="259"/>
    </location>
</feature>
<evidence type="ECO:0000313" key="3">
    <source>
        <dbReference type="Proteomes" id="UP000239563"/>
    </source>
</evidence>
<evidence type="ECO:0000313" key="2">
    <source>
        <dbReference type="EMBL" id="SJX62803.1"/>
    </source>
</evidence>
<dbReference type="Proteomes" id="UP000239563">
    <property type="component" value="Chromosome VI"/>
</dbReference>
<name>A0A2N8UEK7_9BASI</name>
<gene>
    <name evidence="2" type="ORF">SRS1_13630</name>
</gene>
<organism evidence="2 3">
    <name type="scientific">Sporisorium reilianum f. sp. reilianum</name>
    <dbReference type="NCBI Taxonomy" id="72559"/>
    <lineage>
        <taxon>Eukaryota</taxon>
        <taxon>Fungi</taxon>
        <taxon>Dikarya</taxon>
        <taxon>Basidiomycota</taxon>
        <taxon>Ustilaginomycotina</taxon>
        <taxon>Ustilaginomycetes</taxon>
        <taxon>Ustilaginales</taxon>
        <taxon>Ustilaginaceae</taxon>
        <taxon>Sporisorium</taxon>
    </lineage>
</organism>
<dbReference type="EMBL" id="LT795059">
    <property type="protein sequence ID" value="SJX62803.1"/>
    <property type="molecule type" value="Genomic_DNA"/>
</dbReference>
<proteinExistence type="predicted"/>